<dbReference type="CTD" id="19835548"/>
<evidence type="ECO:0000256" key="9">
    <source>
        <dbReference type="ARBA" id="ARBA00023136"/>
    </source>
</evidence>
<feature type="transmembrane region" description="Helical" evidence="11">
    <location>
        <begin position="320"/>
        <end position="339"/>
    </location>
</feature>
<dbReference type="AlphaFoldDB" id="A0A6P9A4M8"/>
<dbReference type="Pfam" id="PF03901">
    <property type="entry name" value="Glyco_transf_22"/>
    <property type="match status" value="1"/>
</dbReference>
<keyword evidence="9 11" id="KW-0472">Membrane</keyword>
<feature type="transmembrane region" description="Helical" evidence="11">
    <location>
        <begin position="399"/>
        <end position="417"/>
    </location>
</feature>
<evidence type="ECO:0000313" key="13">
    <source>
        <dbReference type="Proteomes" id="UP000515158"/>
    </source>
</evidence>
<dbReference type="InParanoid" id="A0A6P9A4M8"/>
<evidence type="ECO:0000256" key="12">
    <source>
        <dbReference type="SAM" id="MobiDB-lite"/>
    </source>
</evidence>
<evidence type="ECO:0000256" key="10">
    <source>
        <dbReference type="ARBA" id="ARBA00038466"/>
    </source>
</evidence>
<feature type="transmembrane region" description="Helical" evidence="11">
    <location>
        <begin position="246"/>
        <end position="270"/>
    </location>
</feature>
<evidence type="ECO:0000256" key="7">
    <source>
        <dbReference type="ARBA" id="ARBA00022824"/>
    </source>
</evidence>
<name>A0A6P9A4M8_THRPL</name>
<protein>
    <recommendedName>
        <fullName evidence="11">Mannosyltransferase</fullName>
        <ecNumber evidence="11">2.4.1.-</ecNumber>
    </recommendedName>
</protein>
<keyword evidence="6 11" id="KW-0812">Transmembrane</keyword>
<dbReference type="PANTHER" id="PTHR22760">
    <property type="entry name" value="GLYCOSYLTRANSFERASE"/>
    <property type="match status" value="1"/>
</dbReference>
<comment type="pathway">
    <text evidence="2">Glycolipid biosynthesis; glycosylphosphatidylinositol-anchor biosynthesis.</text>
</comment>
<dbReference type="OrthoDB" id="10066429at2759"/>
<keyword evidence="3" id="KW-0337">GPI-anchor biosynthesis</keyword>
<keyword evidence="5" id="KW-0808">Transferase</keyword>
<evidence type="ECO:0000256" key="5">
    <source>
        <dbReference type="ARBA" id="ARBA00022679"/>
    </source>
</evidence>
<dbReference type="FunCoup" id="A0A6P9A4M8">
    <property type="interactions" value="137"/>
</dbReference>
<feature type="transmembrane region" description="Helical" evidence="11">
    <location>
        <begin position="359"/>
        <end position="378"/>
    </location>
</feature>
<dbReference type="InterPro" id="IPR005599">
    <property type="entry name" value="GPI_mannosylTrfase"/>
</dbReference>
<feature type="transmembrane region" description="Helical" evidence="11">
    <location>
        <begin position="35"/>
        <end position="51"/>
    </location>
</feature>
<evidence type="ECO:0000256" key="11">
    <source>
        <dbReference type="RuleBase" id="RU363075"/>
    </source>
</evidence>
<dbReference type="GO" id="GO:0005789">
    <property type="term" value="C:endoplasmic reticulum membrane"/>
    <property type="evidence" value="ECO:0007669"/>
    <property type="project" value="UniProtKB-SubCell"/>
</dbReference>
<keyword evidence="13" id="KW-1185">Reference proteome</keyword>
<keyword evidence="4 11" id="KW-0328">Glycosyltransferase</keyword>
<keyword evidence="7 11" id="KW-0256">Endoplasmic reticulum</keyword>
<organism evidence="14">
    <name type="scientific">Thrips palmi</name>
    <name type="common">Melon thrips</name>
    <dbReference type="NCBI Taxonomy" id="161013"/>
    <lineage>
        <taxon>Eukaryota</taxon>
        <taxon>Metazoa</taxon>
        <taxon>Ecdysozoa</taxon>
        <taxon>Arthropoda</taxon>
        <taxon>Hexapoda</taxon>
        <taxon>Insecta</taxon>
        <taxon>Pterygota</taxon>
        <taxon>Neoptera</taxon>
        <taxon>Paraneoptera</taxon>
        <taxon>Thysanoptera</taxon>
        <taxon>Terebrantia</taxon>
        <taxon>Thripoidea</taxon>
        <taxon>Thripidae</taxon>
        <taxon>Thrips</taxon>
    </lineage>
</organism>
<evidence type="ECO:0000256" key="6">
    <source>
        <dbReference type="ARBA" id="ARBA00022692"/>
    </source>
</evidence>
<evidence type="ECO:0000256" key="2">
    <source>
        <dbReference type="ARBA" id="ARBA00004687"/>
    </source>
</evidence>
<dbReference type="GO" id="GO:0000026">
    <property type="term" value="F:alpha-1,2-mannosyltransferase activity"/>
    <property type="evidence" value="ECO:0007669"/>
    <property type="project" value="TreeGrafter"/>
</dbReference>
<comment type="similarity">
    <text evidence="10">Belongs to the glycosyltransferase 22 family. PIGZ subfamily.</text>
</comment>
<reference evidence="14" key="1">
    <citation type="submission" date="2025-08" db="UniProtKB">
        <authorList>
            <consortium name="RefSeq"/>
        </authorList>
    </citation>
    <scope>IDENTIFICATION</scope>
    <source>
        <tissue evidence="14">Total insect</tissue>
    </source>
</reference>
<sequence length="707" mass="80751">MGSEKINPRCQDTANDNKDEKKSKPKKFKSKNPGLGVYWILVCLRIVLTLIPQTGYIHPDEYFQTVEIVAGDVFDLEVERPWEFNVTFPIRSILIPKIIYGIPYIVLGSFTPDLSYILGWDVRTPYIMLILPRLVACALSFVTDYCLYKICILYGQKFRSRLLILATSYVPVIHGTRTLTNSLEMALMSVLLFLVADCMIMSDKVIDQEGFLDRKYSSSSKPVERTKLYKMRAALPSHSLRRCYPIASIVVAGVFNRPTFLAFSLAPVFFWLQRGISSKYCGIRAFHLRILLFTLSAVPTLLIFILADSFYYGHLTWNEIGMGDVSLANFVVTPFNFLLYNSRESNLAHHGLHPRVTHMFVNIPLLYNVLGFTGIIAVSNFLIRASQARWRELPRAQSLMMLMTASFLIPVMLLSLVPHQEARFLIPITLPLVFLHAQEIQDLDTKPALTYRTHESIQDKKKSALNSQPSTKTVPKGSRSLMNLWIMINCLLAIFFGFVHQGGVYPLTAHLKEIMRKQTKTQVIHLVTAFMYPIPQSLLVQRNSRQKYFDPVTKTKYLIARKFYAYELGSESFPDVVHVIKKIVHEAEATKNKEHLNYSVYLALPSSLVDDQSNFQASDLTFTRDSVFYPHMSTEALPQFTQMSNILSTSNVYHLYNETDQPDIDTKSGGPAYFQNVKLKQTSEDSLTGQLLYFLKQFSLSLYLVKI</sequence>
<dbReference type="PANTHER" id="PTHR22760:SF3">
    <property type="entry name" value="GPI MANNOSYLTRANSFERASE 4"/>
    <property type="match status" value="1"/>
</dbReference>
<feature type="transmembrane region" description="Helical" evidence="11">
    <location>
        <begin position="290"/>
        <end position="313"/>
    </location>
</feature>
<dbReference type="EC" id="2.4.1.-" evidence="11"/>
<evidence type="ECO:0000256" key="8">
    <source>
        <dbReference type="ARBA" id="ARBA00022989"/>
    </source>
</evidence>
<evidence type="ECO:0000256" key="3">
    <source>
        <dbReference type="ARBA" id="ARBA00022502"/>
    </source>
</evidence>
<dbReference type="Proteomes" id="UP000515158">
    <property type="component" value="Unplaced"/>
</dbReference>
<accession>A0A6P9A4M8</accession>
<feature type="transmembrane region" description="Helical" evidence="11">
    <location>
        <begin position="484"/>
        <end position="507"/>
    </location>
</feature>
<dbReference type="RefSeq" id="XP_034252888.1">
    <property type="nucleotide sequence ID" value="XM_034396997.1"/>
</dbReference>
<dbReference type="GeneID" id="117652245"/>
<evidence type="ECO:0000256" key="4">
    <source>
        <dbReference type="ARBA" id="ARBA00022676"/>
    </source>
</evidence>
<feature type="region of interest" description="Disordered" evidence="12">
    <location>
        <begin position="1"/>
        <end position="29"/>
    </location>
</feature>
<evidence type="ECO:0000256" key="1">
    <source>
        <dbReference type="ARBA" id="ARBA00004477"/>
    </source>
</evidence>
<dbReference type="KEGG" id="tpal:117652245"/>
<feature type="transmembrane region" description="Helical" evidence="11">
    <location>
        <begin position="185"/>
        <end position="206"/>
    </location>
</feature>
<evidence type="ECO:0000313" key="14">
    <source>
        <dbReference type="RefSeq" id="XP_034252888.1"/>
    </source>
</evidence>
<dbReference type="GO" id="GO:0006506">
    <property type="term" value="P:GPI anchor biosynthetic process"/>
    <property type="evidence" value="ECO:0007669"/>
    <property type="project" value="UniProtKB-KW"/>
</dbReference>
<gene>
    <name evidence="14" type="primary">LOC117652245</name>
</gene>
<feature type="transmembrane region" description="Helical" evidence="11">
    <location>
        <begin position="98"/>
        <end position="120"/>
    </location>
</feature>
<keyword evidence="8 11" id="KW-1133">Transmembrane helix</keyword>
<comment type="subcellular location">
    <subcellularLocation>
        <location evidence="1 11">Endoplasmic reticulum membrane</location>
        <topology evidence="1 11">Multi-pass membrane protein</topology>
    </subcellularLocation>
</comment>
<proteinExistence type="inferred from homology"/>